<accession>A0A7X0LP22</accession>
<reference evidence="2 3" key="1">
    <citation type="submission" date="2020-08" db="EMBL/GenBank/DDBJ databases">
        <title>Genomic Encyclopedia of Type Strains, Phase IV (KMG-IV): sequencing the most valuable type-strain genomes for metagenomic binning, comparative biology and taxonomic classification.</title>
        <authorList>
            <person name="Goeker M."/>
        </authorList>
    </citation>
    <scope>NUCLEOTIDE SEQUENCE [LARGE SCALE GENOMIC DNA]</scope>
    <source>
        <strain evidence="2 3">DSM 40141</strain>
    </source>
</reference>
<proteinExistence type="predicted"/>
<dbReference type="SUPFAM" id="SSF54593">
    <property type="entry name" value="Glyoxalase/Bleomycin resistance protein/Dihydroxybiphenyl dioxygenase"/>
    <property type="match status" value="1"/>
</dbReference>
<dbReference type="PANTHER" id="PTHR36503:SF3">
    <property type="entry name" value="BLR0126 PROTEIN"/>
    <property type="match status" value="1"/>
</dbReference>
<comment type="caution">
    <text evidence="2">The sequence shown here is derived from an EMBL/GenBank/DDBJ whole genome shotgun (WGS) entry which is preliminary data.</text>
</comment>
<dbReference type="Proteomes" id="UP000540423">
    <property type="component" value="Unassembled WGS sequence"/>
</dbReference>
<dbReference type="GO" id="GO:0016829">
    <property type="term" value="F:lyase activity"/>
    <property type="evidence" value="ECO:0007669"/>
    <property type="project" value="UniProtKB-KW"/>
</dbReference>
<organism evidence="2 3">
    <name type="scientific">Streptomyces candidus</name>
    <dbReference type="NCBI Taxonomy" id="67283"/>
    <lineage>
        <taxon>Bacteria</taxon>
        <taxon>Bacillati</taxon>
        <taxon>Actinomycetota</taxon>
        <taxon>Actinomycetes</taxon>
        <taxon>Kitasatosporales</taxon>
        <taxon>Streptomycetaceae</taxon>
        <taxon>Streptomyces</taxon>
    </lineage>
</organism>
<protein>
    <submittedName>
        <fullName evidence="2">Catechol 2,3-dioxygenase-like lactoylglutathione lyase family enzyme</fullName>
    </submittedName>
</protein>
<keyword evidence="2" id="KW-0456">Lyase</keyword>
<evidence type="ECO:0000313" key="2">
    <source>
        <dbReference type="EMBL" id="MBB6434461.1"/>
    </source>
</evidence>
<dbReference type="InterPro" id="IPR037523">
    <property type="entry name" value="VOC_core"/>
</dbReference>
<gene>
    <name evidence="2" type="ORF">HNQ79_000909</name>
</gene>
<sequence>MTPRLDSVGIVTSDMAASLDFYRRLGVPVPDGAESAPHVEATLPGGMRVLWDTEEVIRSFDPEWTRPQGGDRVGLAFLCESPAEVDTVYDGLVAAGYTGSLKPWNAEWGQRYAVVLDPDGCGVSLFAFLPAASEA</sequence>
<dbReference type="PANTHER" id="PTHR36503">
    <property type="entry name" value="BLR2520 PROTEIN"/>
    <property type="match status" value="1"/>
</dbReference>
<evidence type="ECO:0000259" key="1">
    <source>
        <dbReference type="PROSITE" id="PS51819"/>
    </source>
</evidence>
<keyword evidence="2" id="KW-0560">Oxidoreductase</keyword>
<feature type="domain" description="VOC" evidence="1">
    <location>
        <begin position="4"/>
        <end position="128"/>
    </location>
</feature>
<name>A0A7X0LP22_9ACTN</name>
<dbReference type="Gene3D" id="3.10.180.10">
    <property type="entry name" value="2,3-Dihydroxybiphenyl 1,2-Dioxygenase, domain 1"/>
    <property type="match status" value="1"/>
</dbReference>
<keyword evidence="3" id="KW-1185">Reference proteome</keyword>
<dbReference type="EMBL" id="JACHEM010000002">
    <property type="protein sequence ID" value="MBB6434461.1"/>
    <property type="molecule type" value="Genomic_DNA"/>
</dbReference>
<dbReference type="PROSITE" id="PS51819">
    <property type="entry name" value="VOC"/>
    <property type="match status" value="1"/>
</dbReference>
<dbReference type="GO" id="GO:0051213">
    <property type="term" value="F:dioxygenase activity"/>
    <property type="evidence" value="ECO:0007669"/>
    <property type="project" value="UniProtKB-KW"/>
</dbReference>
<keyword evidence="2" id="KW-0223">Dioxygenase</keyword>
<dbReference type="InterPro" id="IPR029068">
    <property type="entry name" value="Glyas_Bleomycin-R_OHBP_Dase"/>
</dbReference>
<evidence type="ECO:0000313" key="3">
    <source>
        <dbReference type="Proteomes" id="UP000540423"/>
    </source>
</evidence>
<dbReference type="RefSeq" id="WP_185027123.1">
    <property type="nucleotide sequence ID" value="NZ_BNBN01000002.1"/>
</dbReference>
<dbReference type="Pfam" id="PF00903">
    <property type="entry name" value="Glyoxalase"/>
    <property type="match status" value="1"/>
</dbReference>
<dbReference type="InterPro" id="IPR004360">
    <property type="entry name" value="Glyas_Fos-R_dOase_dom"/>
</dbReference>
<dbReference type="AlphaFoldDB" id="A0A7X0LP22"/>